<dbReference type="RefSeq" id="WP_102522143.1">
    <property type="nucleotide sequence ID" value="NZ_LT960611.1"/>
</dbReference>
<evidence type="ECO:0000313" key="1">
    <source>
        <dbReference type="EMBL" id="SON49481.1"/>
    </source>
</evidence>
<gene>
    <name evidence="1" type="ORF">VTAP4600_A1502</name>
</gene>
<dbReference type="OrthoDB" id="5889729at2"/>
<organism evidence="1 2">
    <name type="scientific">Vibrio tapetis subsp. tapetis</name>
    <dbReference type="NCBI Taxonomy" id="1671868"/>
    <lineage>
        <taxon>Bacteria</taxon>
        <taxon>Pseudomonadati</taxon>
        <taxon>Pseudomonadota</taxon>
        <taxon>Gammaproteobacteria</taxon>
        <taxon>Vibrionales</taxon>
        <taxon>Vibrionaceae</taxon>
        <taxon>Vibrio</taxon>
    </lineage>
</organism>
<dbReference type="EMBL" id="LT960611">
    <property type="protein sequence ID" value="SON49481.1"/>
    <property type="molecule type" value="Genomic_DNA"/>
</dbReference>
<protein>
    <recommendedName>
        <fullName evidence="3">Exonuclease V subunit gamma</fullName>
    </recommendedName>
</protein>
<name>A0A2N8ZC55_9VIBR</name>
<dbReference type="AlphaFoldDB" id="A0A2N8ZC55"/>
<keyword evidence="2" id="KW-1185">Reference proteome</keyword>
<dbReference type="Proteomes" id="UP000235828">
    <property type="component" value="Chromosome A"/>
</dbReference>
<proteinExistence type="predicted"/>
<dbReference type="KEGG" id="vta:A1502"/>
<accession>A0A2N8ZC55</accession>
<evidence type="ECO:0000313" key="2">
    <source>
        <dbReference type="Proteomes" id="UP000235828"/>
    </source>
</evidence>
<evidence type="ECO:0008006" key="3">
    <source>
        <dbReference type="Google" id="ProtNLM"/>
    </source>
</evidence>
<reference evidence="1 2" key="1">
    <citation type="submission" date="2017-10" db="EMBL/GenBank/DDBJ databases">
        <authorList>
            <person name="Banno H."/>
            <person name="Chua N.-H."/>
        </authorList>
    </citation>
    <scope>NUCLEOTIDE SEQUENCE [LARGE SCALE GENOMIC DNA]</scope>
    <source>
        <strain evidence="1">Vibrio tapetis CECT4600</strain>
    </source>
</reference>
<sequence>MKTVICNSAQSFWDMADNHFLDGQEVHCVFPVNTSMKRFILSYQTRCNIKNISFSSIFEEDDTSQETVKKPSILNRFKSQEIQLAD</sequence>